<organism evidence="2 3">
    <name type="scientific">Jiella sonneratiae</name>
    <dbReference type="NCBI Taxonomy" id="2816856"/>
    <lineage>
        <taxon>Bacteria</taxon>
        <taxon>Pseudomonadati</taxon>
        <taxon>Pseudomonadota</taxon>
        <taxon>Alphaproteobacteria</taxon>
        <taxon>Hyphomicrobiales</taxon>
        <taxon>Aurantimonadaceae</taxon>
        <taxon>Jiella</taxon>
    </lineage>
</organism>
<evidence type="ECO:0000259" key="1">
    <source>
        <dbReference type="Pfam" id="PF13649"/>
    </source>
</evidence>
<evidence type="ECO:0000313" key="2">
    <source>
        <dbReference type="EMBL" id="MBO0903385.1"/>
    </source>
</evidence>
<keyword evidence="2" id="KW-0489">Methyltransferase</keyword>
<dbReference type="SUPFAM" id="SSF53335">
    <property type="entry name" value="S-adenosyl-L-methionine-dependent methyltransferases"/>
    <property type="match status" value="1"/>
</dbReference>
<dbReference type="RefSeq" id="WP_207350020.1">
    <property type="nucleotide sequence ID" value="NZ_JAFMPY010000005.1"/>
</dbReference>
<dbReference type="GO" id="GO:0008168">
    <property type="term" value="F:methyltransferase activity"/>
    <property type="evidence" value="ECO:0007669"/>
    <property type="project" value="UniProtKB-KW"/>
</dbReference>
<gene>
    <name evidence="2" type="ORF">J1C47_07000</name>
</gene>
<feature type="domain" description="Methyltransferase" evidence="1">
    <location>
        <begin position="36"/>
        <end position="129"/>
    </location>
</feature>
<reference evidence="2 3" key="1">
    <citation type="submission" date="2021-03" db="EMBL/GenBank/DDBJ databases">
        <title>Whole genome sequence of Jiella sp. MQZ13P-4.</title>
        <authorList>
            <person name="Tuo L."/>
        </authorList>
    </citation>
    <scope>NUCLEOTIDE SEQUENCE [LARGE SCALE GENOMIC DNA]</scope>
    <source>
        <strain evidence="2 3">MQZ13P-4</strain>
    </source>
</reference>
<dbReference type="CDD" id="cd02440">
    <property type="entry name" value="AdoMet_MTases"/>
    <property type="match status" value="1"/>
</dbReference>
<evidence type="ECO:0000313" key="3">
    <source>
        <dbReference type="Proteomes" id="UP000664288"/>
    </source>
</evidence>
<keyword evidence="2" id="KW-0808">Transferase</keyword>
<accession>A0ABS3J2L4</accession>
<dbReference type="InterPro" id="IPR029063">
    <property type="entry name" value="SAM-dependent_MTases_sf"/>
</dbReference>
<name>A0ABS3J2L4_9HYPH</name>
<comment type="caution">
    <text evidence="2">The sequence shown here is derived from an EMBL/GenBank/DDBJ whole genome shotgun (WGS) entry which is preliminary data.</text>
</comment>
<dbReference type="Pfam" id="PF13649">
    <property type="entry name" value="Methyltransf_25"/>
    <property type="match status" value="1"/>
</dbReference>
<dbReference type="InterPro" id="IPR041698">
    <property type="entry name" value="Methyltransf_25"/>
</dbReference>
<dbReference type="GO" id="GO:0032259">
    <property type="term" value="P:methylation"/>
    <property type="evidence" value="ECO:0007669"/>
    <property type="project" value="UniProtKB-KW"/>
</dbReference>
<protein>
    <submittedName>
        <fullName evidence="2">Class I SAM-dependent methyltransferase</fullName>
    </submittedName>
</protein>
<sequence length="199" mass="21888">MMDWDERYRSEDYVFGTLPNAFLKREAGRLPAGGAVLAVADGEGRNGVFLAERGFDVTAVDASSEGLAKAKRLADRRGVALRHQKADLIAWDWPLEAFDGVVGIFIQFAPPGERAILFEGMRRALRPGGILMLEGYRPEQVDYGTGGPPTRENMYTRALLEEAFAGFDILLLEEYDAEIEEGAGHRGRSALIDLVARKG</sequence>
<dbReference type="Gene3D" id="3.40.50.150">
    <property type="entry name" value="Vaccinia Virus protein VP39"/>
    <property type="match status" value="1"/>
</dbReference>
<proteinExistence type="predicted"/>
<dbReference type="EMBL" id="JAFMPY010000005">
    <property type="protein sequence ID" value="MBO0903385.1"/>
    <property type="molecule type" value="Genomic_DNA"/>
</dbReference>
<keyword evidence="3" id="KW-1185">Reference proteome</keyword>
<dbReference type="Proteomes" id="UP000664288">
    <property type="component" value="Unassembled WGS sequence"/>
</dbReference>